<evidence type="ECO:0000313" key="3">
    <source>
        <dbReference type="Proteomes" id="UP000324517"/>
    </source>
</evidence>
<name>A0A5D4TA26_9BACI</name>
<dbReference type="SUPFAM" id="SSF52540">
    <property type="entry name" value="P-loop containing nucleoside triphosphate hydrolases"/>
    <property type="match status" value="1"/>
</dbReference>
<dbReference type="EMBL" id="VTET01000005">
    <property type="protein sequence ID" value="TYS71751.1"/>
    <property type="molecule type" value="Genomic_DNA"/>
</dbReference>
<comment type="caution">
    <text evidence="2">The sequence shown here is derived from an EMBL/GenBank/DDBJ whole genome shotgun (WGS) entry which is preliminary data.</text>
</comment>
<protein>
    <recommendedName>
        <fullName evidence="1">G domain-containing protein</fullName>
    </recommendedName>
</protein>
<dbReference type="Proteomes" id="UP000324517">
    <property type="component" value="Unassembled WGS sequence"/>
</dbReference>
<evidence type="ECO:0000259" key="1">
    <source>
        <dbReference type="Pfam" id="PF01926"/>
    </source>
</evidence>
<reference evidence="2 3" key="1">
    <citation type="submission" date="2019-08" db="EMBL/GenBank/DDBJ databases">
        <title>Bacillus genomes from the desert of Cuatro Cienegas, Coahuila.</title>
        <authorList>
            <person name="Olmedo-Alvarez G."/>
        </authorList>
    </citation>
    <scope>NUCLEOTIDE SEQUENCE [LARGE SCALE GENOMIC DNA]</scope>
    <source>
        <strain evidence="2 3">CH98b_3T</strain>
    </source>
</reference>
<gene>
    <name evidence="2" type="ORF">FZC75_11350</name>
</gene>
<dbReference type="AlphaFoldDB" id="A0A5D4TA26"/>
<evidence type="ECO:0000313" key="2">
    <source>
        <dbReference type="EMBL" id="TYS71751.1"/>
    </source>
</evidence>
<dbReference type="InterPro" id="IPR027417">
    <property type="entry name" value="P-loop_NTPase"/>
</dbReference>
<feature type="domain" description="G" evidence="1">
    <location>
        <begin position="52"/>
        <end position="155"/>
    </location>
</feature>
<dbReference type="Gene3D" id="3.40.50.300">
    <property type="entry name" value="P-loop containing nucleotide triphosphate hydrolases"/>
    <property type="match status" value="1"/>
</dbReference>
<dbReference type="Pfam" id="PF01926">
    <property type="entry name" value="MMR_HSR1"/>
    <property type="match status" value="1"/>
</dbReference>
<dbReference type="RefSeq" id="WP_148979407.1">
    <property type="nucleotide sequence ID" value="NZ_JBNILM010000007.1"/>
</dbReference>
<dbReference type="GO" id="GO:0005525">
    <property type="term" value="F:GTP binding"/>
    <property type="evidence" value="ECO:0007669"/>
    <property type="project" value="InterPro"/>
</dbReference>
<dbReference type="OrthoDB" id="2943489at2"/>
<organism evidence="2 3">
    <name type="scientific">Sutcliffiella horikoshii</name>
    <dbReference type="NCBI Taxonomy" id="79883"/>
    <lineage>
        <taxon>Bacteria</taxon>
        <taxon>Bacillati</taxon>
        <taxon>Bacillota</taxon>
        <taxon>Bacilli</taxon>
        <taxon>Bacillales</taxon>
        <taxon>Bacillaceae</taxon>
        <taxon>Sutcliffiella</taxon>
    </lineage>
</organism>
<proteinExistence type="predicted"/>
<sequence>MWKSPVASIGNYFVKKVIESRATKDSYKSNRSTLERNFIRLGSELEQIDGNKIVLLGQPGAGKSTLLHTLTEGACTPKPFISQMTDATDWTVNENVPLFHTYKEQAFIDTPGYGTTKHPIQSYSYLPFHDFSTILFVVRGKLRAQDQELFDMLMLQGCEEKLILVRAYSETLTEEDVLEVKKDLNKQLKHRYKGIPLVFVSSRSKDGLAELWKMIT</sequence>
<dbReference type="InterPro" id="IPR006073">
    <property type="entry name" value="GTP-bd"/>
</dbReference>
<accession>A0A5D4TA26</accession>